<keyword evidence="3" id="KW-0472">Membrane</keyword>
<feature type="transmembrane region" description="Helical" evidence="3">
    <location>
        <begin position="20"/>
        <end position="38"/>
    </location>
</feature>
<organism evidence="4">
    <name type="scientific">marine sediment metagenome</name>
    <dbReference type="NCBI Taxonomy" id="412755"/>
    <lineage>
        <taxon>unclassified sequences</taxon>
        <taxon>metagenomes</taxon>
        <taxon>ecological metagenomes</taxon>
    </lineage>
</organism>
<dbReference type="SMART" id="SM00028">
    <property type="entry name" value="TPR"/>
    <property type="match status" value="4"/>
</dbReference>
<dbReference type="Gene3D" id="1.25.40.10">
    <property type="entry name" value="Tetratricopeptide repeat domain"/>
    <property type="match status" value="2"/>
</dbReference>
<dbReference type="Pfam" id="PF13181">
    <property type="entry name" value="TPR_8"/>
    <property type="match status" value="2"/>
</dbReference>
<dbReference type="AlphaFoldDB" id="X1B367"/>
<reference evidence="4" key="1">
    <citation type="journal article" date="2014" name="Front. Microbiol.">
        <title>High frequency of phylogenetically diverse reductive dehalogenase-homologous genes in deep subseafloor sedimentary metagenomes.</title>
        <authorList>
            <person name="Kawai M."/>
            <person name="Futagami T."/>
            <person name="Toyoda A."/>
            <person name="Takaki Y."/>
            <person name="Nishi S."/>
            <person name="Hori S."/>
            <person name="Arai W."/>
            <person name="Tsubouchi T."/>
            <person name="Morono Y."/>
            <person name="Uchiyama I."/>
            <person name="Ito T."/>
            <person name="Fujiyama A."/>
            <person name="Inagaki F."/>
            <person name="Takami H."/>
        </authorList>
    </citation>
    <scope>NUCLEOTIDE SEQUENCE</scope>
    <source>
        <strain evidence="4">Expedition CK06-06</strain>
    </source>
</reference>
<keyword evidence="2" id="KW-0802">TPR repeat</keyword>
<sequence length="229" mass="26364">LGLLCGVFAVLIDNLFSTNLRNPSTALFFWFSLGLIARKTAKKVSLNQKFSTFFLIFFLICLAVGCFQTIKRDFVSNLYLKKAVVRRGQENFPAAITYYKKTIESDPYNLAARYKLAFAYGALEKYDLALSTYKKLYLLAPHYAKVDKNIGVLYYGKRNLNASLYHFNEAEKINPYDIDILCSIASIYLLKGEFQRAKFYLRRVLILDAKNSYALRYLKEIGVINTPLR</sequence>
<keyword evidence="3" id="KW-0812">Transmembrane</keyword>
<keyword evidence="3" id="KW-1133">Transmembrane helix</keyword>
<dbReference type="InterPro" id="IPR051012">
    <property type="entry name" value="CellSynth/LPSAsmb/PSIAsmb"/>
</dbReference>
<name>X1B367_9ZZZZ</name>
<dbReference type="SUPFAM" id="SSF48452">
    <property type="entry name" value="TPR-like"/>
    <property type="match status" value="1"/>
</dbReference>
<comment type="caution">
    <text evidence="4">The sequence shown here is derived from an EMBL/GenBank/DDBJ whole genome shotgun (WGS) entry which is preliminary data.</text>
</comment>
<protein>
    <submittedName>
        <fullName evidence="4">Uncharacterized protein</fullName>
    </submittedName>
</protein>
<accession>X1B367</accession>
<gene>
    <name evidence="4" type="ORF">S01H4_48025</name>
</gene>
<dbReference type="PANTHER" id="PTHR45586:SF1">
    <property type="entry name" value="LIPOPOLYSACCHARIDE ASSEMBLY PROTEIN B"/>
    <property type="match status" value="1"/>
</dbReference>
<proteinExistence type="predicted"/>
<dbReference type="InterPro" id="IPR011990">
    <property type="entry name" value="TPR-like_helical_dom_sf"/>
</dbReference>
<dbReference type="PROSITE" id="PS50005">
    <property type="entry name" value="TPR"/>
    <property type="match status" value="3"/>
</dbReference>
<evidence type="ECO:0000256" key="2">
    <source>
        <dbReference type="ARBA" id="ARBA00022803"/>
    </source>
</evidence>
<evidence type="ECO:0000313" key="4">
    <source>
        <dbReference type="EMBL" id="GAG90199.1"/>
    </source>
</evidence>
<dbReference type="PANTHER" id="PTHR45586">
    <property type="entry name" value="TPR REPEAT-CONTAINING PROTEIN PA4667"/>
    <property type="match status" value="1"/>
</dbReference>
<dbReference type="InterPro" id="IPR019734">
    <property type="entry name" value="TPR_rpt"/>
</dbReference>
<keyword evidence="1" id="KW-0677">Repeat</keyword>
<dbReference type="EMBL" id="BART01027031">
    <property type="protein sequence ID" value="GAG90199.1"/>
    <property type="molecule type" value="Genomic_DNA"/>
</dbReference>
<feature type="transmembrane region" description="Helical" evidence="3">
    <location>
        <begin position="50"/>
        <end position="70"/>
    </location>
</feature>
<evidence type="ECO:0000256" key="3">
    <source>
        <dbReference type="SAM" id="Phobius"/>
    </source>
</evidence>
<feature type="non-terminal residue" evidence="4">
    <location>
        <position position="1"/>
    </location>
</feature>
<evidence type="ECO:0000256" key="1">
    <source>
        <dbReference type="ARBA" id="ARBA00022737"/>
    </source>
</evidence>